<protein>
    <submittedName>
        <fullName evidence="1">Uncharacterized protein</fullName>
    </submittedName>
</protein>
<name>A0A699Z6V1_HAELA</name>
<reference evidence="1 2" key="1">
    <citation type="submission" date="2020-02" db="EMBL/GenBank/DDBJ databases">
        <title>Draft genome sequence of Haematococcus lacustris strain NIES-144.</title>
        <authorList>
            <person name="Morimoto D."/>
            <person name="Nakagawa S."/>
            <person name="Yoshida T."/>
            <person name="Sawayama S."/>
        </authorList>
    </citation>
    <scope>NUCLEOTIDE SEQUENCE [LARGE SCALE GENOMIC DNA]</scope>
    <source>
        <strain evidence="1 2">NIES-144</strain>
    </source>
</reference>
<evidence type="ECO:0000313" key="2">
    <source>
        <dbReference type="Proteomes" id="UP000485058"/>
    </source>
</evidence>
<proteinExistence type="predicted"/>
<keyword evidence="2" id="KW-1185">Reference proteome</keyword>
<gene>
    <name evidence="1" type="ORF">HaLaN_14565</name>
</gene>
<evidence type="ECO:0000313" key="1">
    <source>
        <dbReference type="EMBL" id="GFH17851.1"/>
    </source>
</evidence>
<organism evidence="1 2">
    <name type="scientific">Haematococcus lacustris</name>
    <name type="common">Green alga</name>
    <name type="synonym">Haematococcus pluvialis</name>
    <dbReference type="NCBI Taxonomy" id="44745"/>
    <lineage>
        <taxon>Eukaryota</taxon>
        <taxon>Viridiplantae</taxon>
        <taxon>Chlorophyta</taxon>
        <taxon>core chlorophytes</taxon>
        <taxon>Chlorophyceae</taxon>
        <taxon>CS clade</taxon>
        <taxon>Chlamydomonadales</taxon>
        <taxon>Haematococcaceae</taxon>
        <taxon>Haematococcus</taxon>
    </lineage>
</organism>
<feature type="non-terminal residue" evidence="1">
    <location>
        <position position="1"/>
    </location>
</feature>
<dbReference type="EMBL" id="BLLF01001212">
    <property type="protein sequence ID" value="GFH17851.1"/>
    <property type="molecule type" value="Genomic_DNA"/>
</dbReference>
<sequence>MQQNRYAT</sequence>
<dbReference type="Proteomes" id="UP000485058">
    <property type="component" value="Unassembled WGS sequence"/>
</dbReference>
<comment type="caution">
    <text evidence="1">The sequence shown here is derived from an EMBL/GenBank/DDBJ whole genome shotgun (WGS) entry which is preliminary data.</text>
</comment>
<accession>A0A699Z6V1</accession>